<feature type="chain" id="PRO_5039227121" description="Lipocalin-like domain-containing protein" evidence="1">
    <location>
        <begin position="27"/>
        <end position="134"/>
    </location>
</feature>
<dbReference type="Proteomes" id="UP000831290">
    <property type="component" value="Chromosome"/>
</dbReference>
<sequence>MKKISLSFTYLLFSLFFLYCSNSDNEQVENSDITGKWKLTEYLADPGDGSGTFKPTEIFKTMEFSENGNLTITNGTICVLNFEEEPPQINLSYTIEDNKIITDECEVFYEFQNNNLIIWQPCIEGCGEKYIKTN</sequence>
<organism evidence="2 3">
    <name type="scientific">Abyssalbus ytuae</name>
    <dbReference type="NCBI Taxonomy" id="2926907"/>
    <lineage>
        <taxon>Bacteria</taxon>
        <taxon>Pseudomonadati</taxon>
        <taxon>Bacteroidota</taxon>
        <taxon>Flavobacteriia</taxon>
        <taxon>Flavobacteriales</taxon>
        <taxon>Flavobacteriaceae</taxon>
        <taxon>Abyssalbus</taxon>
    </lineage>
</organism>
<feature type="signal peptide" evidence="1">
    <location>
        <begin position="1"/>
        <end position="26"/>
    </location>
</feature>
<dbReference type="RefSeq" id="WP_255844015.1">
    <property type="nucleotide sequence ID" value="NZ_CP094358.1"/>
</dbReference>
<dbReference type="AlphaFoldDB" id="A0A9E6ZUK1"/>
<keyword evidence="3" id="KW-1185">Reference proteome</keyword>
<evidence type="ECO:0000313" key="2">
    <source>
        <dbReference type="EMBL" id="UOB18073.1"/>
    </source>
</evidence>
<keyword evidence="1" id="KW-0732">Signal</keyword>
<accession>A0A9E6ZUK1</accession>
<gene>
    <name evidence="2" type="ORF">MQE35_01945</name>
</gene>
<proteinExistence type="predicted"/>
<dbReference type="EMBL" id="CP094358">
    <property type="protein sequence ID" value="UOB18073.1"/>
    <property type="molecule type" value="Genomic_DNA"/>
</dbReference>
<protein>
    <recommendedName>
        <fullName evidence="4">Lipocalin-like domain-containing protein</fullName>
    </recommendedName>
</protein>
<evidence type="ECO:0000313" key="3">
    <source>
        <dbReference type="Proteomes" id="UP000831290"/>
    </source>
</evidence>
<evidence type="ECO:0000256" key="1">
    <source>
        <dbReference type="SAM" id="SignalP"/>
    </source>
</evidence>
<name>A0A9E6ZUK1_9FLAO</name>
<dbReference type="KEGG" id="fbm:MQE35_01945"/>
<evidence type="ECO:0008006" key="4">
    <source>
        <dbReference type="Google" id="ProtNLM"/>
    </source>
</evidence>
<reference evidence="2" key="1">
    <citation type="submission" date="2022-03" db="EMBL/GenBank/DDBJ databases">
        <title>Description of Abyssus ytuae gen. nov., sp. nov., a novel member of the family Flavobacteriaceae isolated from the sediment of Mariana Trench.</title>
        <authorList>
            <person name="Zhang J."/>
            <person name="Xu X."/>
        </authorList>
    </citation>
    <scope>NUCLEOTIDE SEQUENCE</scope>
    <source>
        <strain evidence="2">MT3330</strain>
    </source>
</reference>